<dbReference type="InterPro" id="IPR012674">
    <property type="entry name" value="Calycin"/>
</dbReference>
<reference evidence="4" key="1">
    <citation type="submission" date="2025-08" db="UniProtKB">
        <authorList>
            <consortium name="RefSeq"/>
        </authorList>
    </citation>
    <scope>IDENTIFICATION</scope>
    <source>
        <tissue evidence="4">Skeletal muscle</tissue>
    </source>
</reference>
<evidence type="ECO:0000259" key="2">
    <source>
        <dbReference type="Pfam" id="PF00061"/>
    </source>
</evidence>
<keyword evidence="3" id="KW-1185">Reference proteome</keyword>
<dbReference type="GeneID" id="106542579"/>
<sequence>MAEHPGTWVTLAAATTSEDHLEQIRNMPAFATDVSTPQEDFFSITVYLPMPDGCKNATYQLRRNKENGKYIFKSGDTTVIVESVKVKGNFVITTISVVDADNKSKTTMLHSKEVTQDPEIKQKFEDECKSLGYRKDQIVFLKPYGDTTVIVESVKVKGNFVITTISVVDADNKSKTTMLHSKEVTQDPEIKQKFEDECKSLGYRKDQIVFLKPYGKIVGRWYPVANIFIEKQFPAYTLSASGNGGLLYSFKYLQ</sequence>
<dbReference type="Pfam" id="PF00061">
    <property type="entry name" value="Lipocalin"/>
    <property type="match status" value="1"/>
</dbReference>
<dbReference type="AlphaFoldDB" id="A0A6I9XIT4"/>
<dbReference type="PANTHER" id="PTHR11430">
    <property type="entry name" value="LIPOCALIN"/>
    <property type="match status" value="1"/>
</dbReference>
<accession>A0A6I9XIT4</accession>
<name>A0A6I9XIT4_9SAUR</name>
<dbReference type="SUPFAM" id="SSF50814">
    <property type="entry name" value="Lipocalins"/>
    <property type="match status" value="2"/>
</dbReference>
<dbReference type="PANTHER" id="PTHR11430:SF32">
    <property type="entry name" value="CHLOROPLASTIC LIPOCALIN"/>
    <property type="match status" value="1"/>
</dbReference>
<protein>
    <submittedName>
        <fullName evidence="4">Uncharacterized protein LOC106542579</fullName>
    </submittedName>
</protein>
<dbReference type="Gene3D" id="2.40.128.20">
    <property type="match status" value="2"/>
</dbReference>
<gene>
    <name evidence="4" type="primary">LOC106542579</name>
</gene>
<evidence type="ECO:0000256" key="1">
    <source>
        <dbReference type="ARBA" id="ARBA00006889"/>
    </source>
</evidence>
<evidence type="ECO:0000313" key="3">
    <source>
        <dbReference type="Proteomes" id="UP000504617"/>
    </source>
</evidence>
<dbReference type="RefSeq" id="XP_013913832.1">
    <property type="nucleotide sequence ID" value="XM_014058357.1"/>
</dbReference>
<evidence type="ECO:0000313" key="4">
    <source>
        <dbReference type="RefSeq" id="XP_013913832.1"/>
    </source>
</evidence>
<proteinExistence type="inferred from homology"/>
<dbReference type="GO" id="GO:0036094">
    <property type="term" value="F:small molecule binding"/>
    <property type="evidence" value="ECO:0007669"/>
    <property type="project" value="InterPro"/>
</dbReference>
<comment type="similarity">
    <text evidence="1">Belongs to the calycin superfamily. Lipocalin family.</text>
</comment>
<dbReference type="InterPro" id="IPR002345">
    <property type="entry name" value="Lipocalin"/>
</dbReference>
<dbReference type="KEGG" id="tsr:106542579"/>
<organism evidence="3 4">
    <name type="scientific">Thamnophis sirtalis</name>
    <dbReference type="NCBI Taxonomy" id="35019"/>
    <lineage>
        <taxon>Eukaryota</taxon>
        <taxon>Metazoa</taxon>
        <taxon>Chordata</taxon>
        <taxon>Craniata</taxon>
        <taxon>Vertebrata</taxon>
        <taxon>Euteleostomi</taxon>
        <taxon>Lepidosauria</taxon>
        <taxon>Squamata</taxon>
        <taxon>Bifurcata</taxon>
        <taxon>Unidentata</taxon>
        <taxon>Episquamata</taxon>
        <taxon>Toxicofera</taxon>
        <taxon>Serpentes</taxon>
        <taxon>Colubroidea</taxon>
        <taxon>Colubridae</taxon>
        <taxon>Natricinae</taxon>
        <taxon>Thamnophis</taxon>
    </lineage>
</organism>
<feature type="domain" description="Lipocalin/cytosolic fatty-acid binding" evidence="2">
    <location>
        <begin position="6"/>
        <end position="142"/>
    </location>
</feature>
<dbReference type="InterPro" id="IPR000566">
    <property type="entry name" value="Lipocln_cytosolic_FA-bd_dom"/>
</dbReference>
<dbReference type="Proteomes" id="UP000504617">
    <property type="component" value="Unplaced"/>
</dbReference>
<dbReference type="OrthoDB" id="9047953at2759"/>